<feature type="domain" description="Terpene synthase N-terminal" evidence="7">
    <location>
        <begin position="60"/>
        <end position="155"/>
    </location>
</feature>
<reference evidence="8 9" key="1">
    <citation type="journal article" date="2021" name="BMC Genomics">
        <title>Datura genome reveals duplications of psychoactive alkaloid biosynthetic genes and high mutation rate following tissue culture.</title>
        <authorList>
            <person name="Rajewski A."/>
            <person name="Carter-House D."/>
            <person name="Stajich J."/>
            <person name="Litt A."/>
        </authorList>
    </citation>
    <scope>NUCLEOTIDE SEQUENCE [LARGE SCALE GENOMIC DNA]</scope>
    <source>
        <strain evidence="8">AR-01</strain>
    </source>
</reference>
<evidence type="ECO:0000256" key="4">
    <source>
        <dbReference type="ARBA" id="ARBA00022842"/>
    </source>
</evidence>
<dbReference type="InterPro" id="IPR050148">
    <property type="entry name" value="Terpene_synthase-like"/>
</dbReference>
<dbReference type="SUPFAM" id="SSF48239">
    <property type="entry name" value="Terpenoid cyclases/Protein prenyltransferases"/>
    <property type="match status" value="1"/>
</dbReference>
<dbReference type="Gene3D" id="1.50.10.130">
    <property type="entry name" value="Terpene synthase, N-terminal domain"/>
    <property type="match status" value="1"/>
</dbReference>
<proteinExistence type="predicted"/>
<dbReference type="Proteomes" id="UP000823775">
    <property type="component" value="Unassembled WGS sequence"/>
</dbReference>
<evidence type="ECO:0000256" key="2">
    <source>
        <dbReference type="ARBA" id="ARBA00004721"/>
    </source>
</evidence>
<evidence type="ECO:0000256" key="3">
    <source>
        <dbReference type="ARBA" id="ARBA00022490"/>
    </source>
</evidence>
<keyword evidence="5" id="KW-0456">Lyase</keyword>
<keyword evidence="3" id="KW-0963">Cytoplasm</keyword>
<dbReference type="InterPro" id="IPR008930">
    <property type="entry name" value="Terpenoid_cyclase/PrenylTrfase"/>
</dbReference>
<keyword evidence="4" id="KW-0460">Magnesium</keyword>
<dbReference type="Pfam" id="PF01397">
    <property type="entry name" value="Terpene_synth"/>
    <property type="match status" value="1"/>
</dbReference>
<comment type="pathway">
    <text evidence="2">Secondary metabolite biosynthesis; terpenoid biosynthesis.</text>
</comment>
<evidence type="ECO:0000313" key="8">
    <source>
        <dbReference type="EMBL" id="MCD7463707.1"/>
    </source>
</evidence>
<dbReference type="EC" id="4.2.3.61" evidence="6"/>
<dbReference type="InterPro" id="IPR036965">
    <property type="entry name" value="Terpene_synth_N_sf"/>
</dbReference>
<evidence type="ECO:0000256" key="1">
    <source>
        <dbReference type="ARBA" id="ARBA00004496"/>
    </source>
</evidence>
<organism evidence="8 9">
    <name type="scientific">Datura stramonium</name>
    <name type="common">Jimsonweed</name>
    <name type="synonym">Common thornapple</name>
    <dbReference type="NCBI Taxonomy" id="4076"/>
    <lineage>
        <taxon>Eukaryota</taxon>
        <taxon>Viridiplantae</taxon>
        <taxon>Streptophyta</taxon>
        <taxon>Embryophyta</taxon>
        <taxon>Tracheophyta</taxon>
        <taxon>Spermatophyta</taxon>
        <taxon>Magnoliopsida</taxon>
        <taxon>eudicotyledons</taxon>
        <taxon>Gunneridae</taxon>
        <taxon>Pentapetalae</taxon>
        <taxon>asterids</taxon>
        <taxon>lamiids</taxon>
        <taxon>Solanales</taxon>
        <taxon>Solanaceae</taxon>
        <taxon>Solanoideae</taxon>
        <taxon>Datureae</taxon>
        <taxon>Datura</taxon>
    </lineage>
</organism>
<protein>
    <recommendedName>
        <fullName evidence="6">5-epiaristolochene synthase</fullName>
        <ecNumber evidence="6">4.2.3.61</ecNumber>
    </recommendedName>
</protein>
<dbReference type="PANTHER" id="PTHR31225:SF93">
    <property type="entry name" value="ALPHA-HUMULENE_(-)-(E)-BETA-CARYOPHYLLENE SYNTHASE"/>
    <property type="match status" value="1"/>
</dbReference>
<dbReference type="EMBL" id="JACEIK010000907">
    <property type="protein sequence ID" value="MCD7463707.1"/>
    <property type="molecule type" value="Genomic_DNA"/>
</dbReference>
<evidence type="ECO:0000313" key="9">
    <source>
        <dbReference type="Proteomes" id="UP000823775"/>
    </source>
</evidence>
<keyword evidence="9" id="KW-1185">Reference proteome</keyword>
<dbReference type="PANTHER" id="PTHR31225">
    <property type="entry name" value="OS04G0344100 PROTEIN-RELATED"/>
    <property type="match status" value="1"/>
</dbReference>
<name>A0ABS8SXF5_DATST</name>
<comment type="caution">
    <text evidence="8">The sequence shown here is derived from an EMBL/GenBank/DDBJ whole genome shotgun (WGS) entry which is preliminary data.</text>
</comment>
<sequence length="158" mass="17569">MASQSTIILSKQKKKKLTLCTTSLLVYGVIASILSPSTIKLHKSMLKRLKTQGRDKDLSLKQIDDSLNNDNENSNFEGDEYNDGALALQFRLLRQHGYNILKFSANSKMPMGNSRVNASDVLGLLNLYEASHVRTHGEDILEDALAFSTIHLESRSSS</sequence>
<comment type="subcellular location">
    <subcellularLocation>
        <location evidence="1">Cytoplasm</location>
    </subcellularLocation>
</comment>
<evidence type="ECO:0000259" key="7">
    <source>
        <dbReference type="Pfam" id="PF01397"/>
    </source>
</evidence>
<gene>
    <name evidence="8" type="ORF">HAX54_051203</name>
</gene>
<accession>A0ABS8SXF5</accession>
<evidence type="ECO:0000256" key="5">
    <source>
        <dbReference type="ARBA" id="ARBA00023239"/>
    </source>
</evidence>
<evidence type="ECO:0000256" key="6">
    <source>
        <dbReference type="ARBA" id="ARBA00024390"/>
    </source>
</evidence>
<dbReference type="InterPro" id="IPR001906">
    <property type="entry name" value="Terpene_synth_N"/>
</dbReference>